<dbReference type="Gene3D" id="2.60.120.430">
    <property type="entry name" value="Galactose-binding lectin"/>
    <property type="match status" value="1"/>
</dbReference>
<proteinExistence type="predicted"/>
<dbReference type="EMBL" id="OZ019909">
    <property type="protein sequence ID" value="CAK9209367.1"/>
    <property type="molecule type" value="Genomic_DNA"/>
</dbReference>
<sequence length="154" mass="16678">MTAAAMDCKRRMGNIRVLKAAIRSQSIALLQLFTALTLYCQSASAQDAAPVTTLHIDCGSTTPSYVDTNTGITWMSDAPYITTGVNAVVAVDVPDFPELNTQRYFPDSRAKNCYTLPVSANTAYLIKASFLYGADDSPTFQMAIDQTIVANVTY</sequence>
<dbReference type="Pfam" id="PF12819">
    <property type="entry name" value="Malectin_like"/>
    <property type="match status" value="1"/>
</dbReference>
<name>A0ABP0TZM8_9BRYO</name>
<organism evidence="3 4">
    <name type="scientific">Sphagnum troendelagicum</name>
    <dbReference type="NCBI Taxonomy" id="128251"/>
    <lineage>
        <taxon>Eukaryota</taxon>
        <taxon>Viridiplantae</taxon>
        <taxon>Streptophyta</taxon>
        <taxon>Embryophyta</taxon>
        <taxon>Bryophyta</taxon>
        <taxon>Sphagnophytina</taxon>
        <taxon>Sphagnopsida</taxon>
        <taxon>Sphagnales</taxon>
        <taxon>Sphagnaceae</taxon>
        <taxon>Sphagnum</taxon>
    </lineage>
</organism>
<reference evidence="3" key="1">
    <citation type="submission" date="2024-02" db="EMBL/GenBank/DDBJ databases">
        <authorList>
            <consortium name="ELIXIR-Norway"/>
            <consortium name="Elixir Norway"/>
        </authorList>
    </citation>
    <scope>NUCLEOTIDE SEQUENCE</scope>
</reference>
<dbReference type="InterPro" id="IPR024788">
    <property type="entry name" value="Malectin-like_Carb-bd_dom"/>
</dbReference>
<comment type="subcellular location">
    <subcellularLocation>
        <location evidence="1">Membrane</location>
        <topology evidence="1">Single-pass membrane protein</topology>
    </subcellularLocation>
</comment>
<evidence type="ECO:0000313" key="3">
    <source>
        <dbReference type="EMBL" id="CAK9209367.1"/>
    </source>
</evidence>
<protein>
    <recommendedName>
        <fullName evidence="2">Malectin-like domain-containing protein</fullName>
    </recommendedName>
</protein>
<evidence type="ECO:0000259" key="2">
    <source>
        <dbReference type="Pfam" id="PF12819"/>
    </source>
</evidence>
<evidence type="ECO:0000313" key="4">
    <source>
        <dbReference type="Proteomes" id="UP001497512"/>
    </source>
</evidence>
<feature type="domain" description="Malectin-like" evidence="2">
    <location>
        <begin position="56"/>
        <end position="153"/>
    </location>
</feature>
<keyword evidence="4" id="KW-1185">Reference proteome</keyword>
<dbReference type="PANTHER" id="PTHR45631:SF68">
    <property type="entry name" value="REPEAT FAMILY PROTEIN, PUTATIVE, EXPRESSED-RELATED"/>
    <property type="match status" value="1"/>
</dbReference>
<gene>
    <name evidence="3" type="ORF">CSSPTR1EN2_LOCUS9656</name>
</gene>
<accession>A0ABP0TZM8</accession>
<dbReference type="Proteomes" id="UP001497512">
    <property type="component" value="Chromosome 17"/>
</dbReference>
<dbReference type="PANTHER" id="PTHR45631">
    <property type="entry name" value="OS07G0107800 PROTEIN-RELATED"/>
    <property type="match status" value="1"/>
</dbReference>
<evidence type="ECO:0000256" key="1">
    <source>
        <dbReference type="ARBA" id="ARBA00004167"/>
    </source>
</evidence>